<accession>A0A931MYP5</accession>
<evidence type="ECO:0008006" key="3">
    <source>
        <dbReference type="Google" id="ProtNLM"/>
    </source>
</evidence>
<dbReference type="PROSITE" id="PS51257">
    <property type="entry name" value="PROKAR_LIPOPROTEIN"/>
    <property type="match status" value="1"/>
</dbReference>
<organism evidence="1 2">
    <name type="scientific">Methylobrevis albus</name>
    <dbReference type="NCBI Taxonomy" id="2793297"/>
    <lineage>
        <taxon>Bacteria</taxon>
        <taxon>Pseudomonadati</taxon>
        <taxon>Pseudomonadota</taxon>
        <taxon>Alphaproteobacteria</taxon>
        <taxon>Hyphomicrobiales</taxon>
        <taxon>Pleomorphomonadaceae</taxon>
        <taxon>Methylobrevis</taxon>
    </lineage>
</organism>
<evidence type="ECO:0000313" key="2">
    <source>
        <dbReference type="Proteomes" id="UP000631694"/>
    </source>
</evidence>
<keyword evidence="2" id="KW-1185">Reference proteome</keyword>
<sequence>MRAGATHRPFRADTRRILVGLALAAGIAGCVSGGSGENRTSAALLEDFMFINPAMDCPAPVRINHEKHQAILDIVKRDESLAAGAMQASAVGGARAADQMIGSRGLAAYCAEVVKRYGPAGTLYPGLIDVS</sequence>
<proteinExistence type="predicted"/>
<dbReference type="AlphaFoldDB" id="A0A931MYP5"/>
<dbReference type="Proteomes" id="UP000631694">
    <property type="component" value="Unassembled WGS sequence"/>
</dbReference>
<evidence type="ECO:0000313" key="1">
    <source>
        <dbReference type="EMBL" id="MBH0237219.1"/>
    </source>
</evidence>
<reference evidence="1" key="1">
    <citation type="submission" date="2020-12" db="EMBL/GenBank/DDBJ databases">
        <title>Methylobrevis albus sp. nov., isolated from fresh water lack sediment.</title>
        <authorList>
            <person name="Zou Q."/>
        </authorList>
    </citation>
    <scope>NUCLEOTIDE SEQUENCE</scope>
    <source>
        <strain evidence="1">L22</strain>
    </source>
</reference>
<gene>
    <name evidence="1" type="ORF">I5731_05245</name>
</gene>
<dbReference type="RefSeq" id="WP_197310320.1">
    <property type="nucleotide sequence ID" value="NZ_JADZLT010000042.1"/>
</dbReference>
<dbReference type="EMBL" id="JADZLT010000042">
    <property type="protein sequence ID" value="MBH0237219.1"/>
    <property type="molecule type" value="Genomic_DNA"/>
</dbReference>
<comment type="caution">
    <text evidence="1">The sequence shown here is derived from an EMBL/GenBank/DDBJ whole genome shotgun (WGS) entry which is preliminary data.</text>
</comment>
<name>A0A931MYP5_9HYPH</name>
<protein>
    <recommendedName>
        <fullName evidence="3">Lipoprotein</fullName>
    </recommendedName>
</protein>